<protein>
    <submittedName>
        <fullName evidence="1">Uncharacterized protein</fullName>
    </submittedName>
</protein>
<dbReference type="AlphaFoldDB" id="A0AAE1G6P3"/>
<organism evidence="1 2">
    <name type="scientific">Petrolisthes cinctipes</name>
    <name type="common">Flat porcelain crab</name>
    <dbReference type="NCBI Taxonomy" id="88211"/>
    <lineage>
        <taxon>Eukaryota</taxon>
        <taxon>Metazoa</taxon>
        <taxon>Ecdysozoa</taxon>
        <taxon>Arthropoda</taxon>
        <taxon>Crustacea</taxon>
        <taxon>Multicrustacea</taxon>
        <taxon>Malacostraca</taxon>
        <taxon>Eumalacostraca</taxon>
        <taxon>Eucarida</taxon>
        <taxon>Decapoda</taxon>
        <taxon>Pleocyemata</taxon>
        <taxon>Anomura</taxon>
        <taxon>Galatheoidea</taxon>
        <taxon>Porcellanidae</taxon>
        <taxon>Petrolisthes</taxon>
    </lineage>
</organism>
<reference evidence="1" key="1">
    <citation type="submission" date="2023-10" db="EMBL/GenBank/DDBJ databases">
        <title>Genome assemblies of two species of porcelain crab, Petrolisthes cinctipes and Petrolisthes manimaculis (Anomura: Porcellanidae).</title>
        <authorList>
            <person name="Angst P."/>
        </authorList>
    </citation>
    <scope>NUCLEOTIDE SEQUENCE</scope>
    <source>
        <strain evidence="1">PB745_01</strain>
        <tissue evidence="1">Gill</tissue>
    </source>
</reference>
<dbReference type="EMBL" id="JAWQEG010000711">
    <property type="protein sequence ID" value="KAK3886295.1"/>
    <property type="molecule type" value="Genomic_DNA"/>
</dbReference>
<evidence type="ECO:0000313" key="2">
    <source>
        <dbReference type="Proteomes" id="UP001286313"/>
    </source>
</evidence>
<proteinExistence type="predicted"/>
<name>A0AAE1G6P3_PETCI</name>
<comment type="caution">
    <text evidence="1">The sequence shown here is derived from an EMBL/GenBank/DDBJ whole genome shotgun (WGS) entry which is preliminary data.</text>
</comment>
<dbReference type="Proteomes" id="UP001286313">
    <property type="component" value="Unassembled WGS sequence"/>
</dbReference>
<keyword evidence="2" id="KW-1185">Reference proteome</keyword>
<gene>
    <name evidence="1" type="ORF">Pcinc_009539</name>
</gene>
<evidence type="ECO:0000313" key="1">
    <source>
        <dbReference type="EMBL" id="KAK3886295.1"/>
    </source>
</evidence>
<sequence>MTYRASQVVTSRNLPAVGRASSIIMGWIRVSNQHNTPPRVNLNGHRKVFTPGIRCILHTLCHWYHTLNADIICRISTCVYFRTYGGE</sequence>
<accession>A0AAE1G6P3</accession>